<dbReference type="PANTHER" id="PTHR24220:SF86">
    <property type="entry name" value="ABC TRANSPORTER ABCH.1"/>
    <property type="match status" value="1"/>
</dbReference>
<proteinExistence type="predicted"/>
<dbReference type="GO" id="GO:0005886">
    <property type="term" value="C:plasma membrane"/>
    <property type="evidence" value="ECO:0007669"/>
    <property type="project" value="TreeGrafter"/>
</dbReference>
<dbReference type="Gene3D" id="3.40.50.300">
    <property type="entry name" value="P-loop containing nucleotide triphosphate hydrolases"/>
    <property type="match status" value="1"/>
</dbReference>
<dbReference type="AlphaFoldDB" id="A0A3S9WMB2"/>
<keyword evidence="1" id="KW-0813">Transport</keyword>
<evidence type="ECO:0000256" key="1">
    <source>
        <dbReference type="ARBA" id="ARBA00022448"/>
    </source>
</evidence>
<dbReference type="GO" id="GO:0016887">
    <property type="term" value="F:ATP hydrolysis activity"/>
    <property type="evidence" value="ECO:0007669"/>
    <property type="project" value="InterPro"/>
</dbReference>
<dbReference type="PROSITE" id="PS00211">
    <property type="entry name" value="ABC_TRANSPORTER_1"/>
    <property type="match status" value="1"/>
</dbReference>
<dbReference type="InterPro" id="IPR027417">
    <property type="entry name" value="P-loop_NTPase"/>
</dbReference>
<dbReference type="EMBL" id="CP031422">
    <property type="protein sequence ID" value="AZS40997.1"/>
    <property type="molecule type" value="Genomic_DNA"/>
</dbReference>
<name>A0A3S9WMB2_9MICO</name>
<dbReference type="InterPro" id="IPR015854">
    <property type="entry name" value="ABC_transpr_LolD-like"/>
</dbReference>
<dbReference type="InterPro" id="IPR017871">
    <property type="entry name" value="ABC_transporter-like_CS"/>
</dbReference>
<dbReference type="GeneID" id="69644474"/>
<dbReference type="RefSeq" id="WP_197077719.1">
    <property type="nucleotide sequence ID" value="NZ_BAAAKO010000005.1"/>
</dbReference>
<protein>
    <submittedName>
        <fullName evidence="4">Lipoprotein-releasing system ATP-binding protein LolD</fullName>
        <ecNumber evidence="4">3.6.3.-</ecNumber>
    </submittedName>
</protein>
<evidence type="ECO:0000256" key="3">
    <source>
        <dbReference type="ARBA" id="ARBA00022840"/>
    </source>
</evidence>
<evidence type="ECO:0000256" key="2">
    <source>
        <dbReference type="ARBA" id="ARBA00022741"/>
    </source>
</evidence>
<dbReference type="PROSITE" id="PS50893">
    <property type="entry name" value="ABC_TRANSPORTER_2"/>
    <property type="match status" value="1"/>
</dbReference>
<dbReference type="InterPro" id="IPR017911">
    <property type="entry name" value="MacB-like_ATP-bd"/>
</dbReference>
<dbReference type="InterPro" id="IPR003593">
    <property type="entry name" value="AAA+_ATPase"/>
</dbReference>
<keyword evidence="4" id="KW-0378">Hydrolase</keyword>
<dbReference type="EC" id="3.6.3.-" evidence="4"/>
<gene>
    <name evidence="4" type="primary">lolD_2</name>
    <name evidence="4" type="ORF">CVS54_02342</name>
</gene>
<reference evidence="4 5" key="1">
    <citation type="submission" date="2018-08" db="EMBL/GenBank/DDBJ databases">
        <title>Microbacterium oxydans strain HG3.</title>
        <authorList>
            <person name="ORTET P."/>
        </authorList>
    </citation>
    <scope>NUCLEOTIDE SEQUENCE [LARGE SCALE GENOMIC DNA]</scope>
    <source>
        <strain evidence="4 5">HG3</strain>
    </source>
</reference>
<evidence type="ECO:0000313" key="4">
    <source>
        <dbReference type="EMBL" id="AZS40997.1"/>
    </source>
</evidence>
<dbReference type="KEGG" id="moy:CVS54_02342"/>
<dbReference type="GO" id="GO:0005524">
    <property type="term" value="F:ATP binding"/>
    <property type="evidence" value="ECO:0007669"/>
    <property type="project" value="UniProtKB-KW"/>
</dbReference>
<dbReference type="InterPro" id="IPR003439">
    <property type="entry name" value="ABC_transporter-like_ATP-bd"/>
</dbReference>
<keyword evidence="4" id="KW-0449">Lipoprotein</keyword>
<accession>A0A3S9WMB2</accession>
<keyword evidence="2" id="KW-0547">Nucleotide-binding</keyword>
<dbReference type="Proteomes" id="UP000274841">
    <property type="component" value="Chromosome"/>
</dbReference>
<organism evidence="4 5">
    <name type="scientific">Microbacterium oxydans</name>
    <dbReference type="NCBI Taxonomy" id="82380"/>
    <lineage>
        <taxon>Bacteria</taxon>
        <taxon>Bacillati</taxon>
        <taxon>Actinomycetota</taxon>
        <taxon>Actinomycetes</taxon>
        <taxon>Micrococcales</taxon>
        <taxon>Microbacteriaceae</taxon>
        <taxon>Microbacterium</taxon>
    </lineage>
</organism>
<dbReference type="GO" id="GO:0022857">
    <property type="term" value="F:transmembrane transporter activity"/>
    <property type="evidence" value="ECO:0007669"/>
    <property type="project" value="TreeGrafter"/>
</dbReference>
<dbReference type="CDD" id="cd03255">
    <property type="entry name" value="ABC_MJ0796_LolCDE_FtsE"/>
    <property type="match status" value="1"/>
</dbReference>
<dbReference type="SUPFAM" id="SSF52540">
    <property type="entry name" value="P-loop containing nucleoside triphosphate hydrolases"/>
    <property type="match status" value="1"/>
</dbReference>
<keyword evidence="3 4" id="KW-0067">ATP-binding</keyword>
<dbReference type="Pfam" id="PF00005">
    <property type="entry name" value="ABC_tran"/>
    <property type="match status" value="1"/>
</dbReference>
<dbReference type="PANTHER" id="PTHR24220">
    <property type="entry name" value="IMPORT ATP-BINDING PROTEIN"/>
    <property type="match status" value="1"/>
</dbReference>
<dbReference type="SMART" id="SM00382">
    <property type="entry name" value="AAA"/>
    <property type="match status" value="1"/>
</dbReference>
<sequence>MRHRDQLVSLVALDDVSKSVLLADDSRLEILRGVTLEVGAGDHVSIVGRSGSGKSTLLNILGMLDAPTSGSVAFEGREVRRMRSGRLDRLRGDNVGFVFQQFNLLPGRTAIDNVMMPLGHAKGRMFWNRRQIAADMLERVGLGHRVDQIADKLSGGEQQRVAIARALVRRPVLILADEPTGALDIDTGASVMSLLDEVATETDAALVTITHDLHVAARARRHYRLDAGRLEIADLSRAFEASTLAAPVPSAAPEVVA</sequence>
<evidence type="ECO:0000313" key="5">
    <source>
        <dbReference type="Proteomes" id="UP000274841"/>
    </source>
</evidence>